<evidence type="ECO:0000313" key="2">
    <source>
        <dbReference type="EMBL" id="UTF55332.1"/>
    </source>
</evidence>
<keyword evidence="3" id="KW-1185">Reference proteome</keyword>
<dbReference type="KEGG" id="sawl:NGM29_08805"/>
<dbReference type="EMBL" id="CP100355">
    <property type="protein sequence ID" value="UTF55332.1"/>
    <property type="molecule type" value="Genomic_DNA"/>
</dbReference>
<dbReference type="AlphaFoldDB" id="A0A9E7SWQ6"/>
<dbReference type="RefSeq" id="WP_254160246.1">
    <property type="nucleotide sequence ID" value="NZ_CP100355.1"/>
</dbReference>
<keyword evidence="1" id="KW-0812">Transmembrane</keyword>
<dbReference type="GeneID" id="73290141"/>
<accession>A0A9E7SWQ6</accession>
<organism evidence="2 3">
    <name type="scientific">Natronosalvus rutilus</name>
    <dbReference type="NCBI Taxonomy" id="2953753"/>
    <lineage>
        <taxon>Archaea</taxon>
        <taxon>Methanobacteriati</taxon>
        <taxon>Methanobacteriota</taxon>
        <taxon>Stenosarchaea group</taxon>
        <taxon>Halobacteria</taxon>
        <taxon>Halobacteriales</taxon>
        <taxon>Natrialbaceae</taxon>
        <taxon>Natronosalvus</taxon>
    </lineage>
</organism>
<reference evidence="2" key="1">
    <citation type="submission" date="2022-06" db="EMBL/GenBank/DDBJ databases">
        <title>Diverse halophilic archaea isolated from saline environments.</title>
        <authorList>
            <person name="Cui H.-L."/>
        </authorList>
    </citation>
    <scope>NUCLEOTIDE SEQUENCE</scope>
    <source>
        <strain evidence="2">WLHS1</strain>
    </source>
</reference>
<keyword evidence="1" id="KW-1133">Transmembrane helix</keyword>
<gene>
    <name evidence="2" type="ORF">NGM29_08805</name>
</gene>
<proteinExistence type="predicted"/>
<feature type="transmembrane region" description="Helical" evidence="1">
    <location>
        <begin position="34"/>
        <end position="55"/>
    </location>
</feature>
<protein>
    <submittedName>
        <fullName evidence="2">Uncharacterized protein</fullName>
    </submittedName>
</protein>
<feature type="transmembrane region" description="Helical" evidence="1">
    <location>
        <begin position="12"/>
        <end position="28"/>
    </location>
</feature>
<name>A0A9E7SWQ6_9EURY</name>
<dbReference type="Proteomes" id="UP001056855">
    <property type="component" value="Chromosome"/>
</dbReference>
<sequence>MNIAGTSLEERLEQAFVVFLVFLVFATIRDSYDWSSVVAIPVLFFAFKIGLDLVLHRLLEGRG</sequence>
<keyword evidence="1" id="KW-0472">Membrane</keyword>
<evidence type="ECO:0000256" key="1">
    <source>
        <dbReference type="SAM" id="Phobius"/>
    </source>
</evidence>
<evidence type="ECO:0000313" key="3">
    <source>
        <dbReference type="Proteomes" id="UP001056855"/>
    </source>
</evidence>